<accession>A0ABP6Y7P3</accession>
<organism evidence="3 4">
    <name type="scientific">Amycolatopsis ultiminotia</name>
    <dbReference type="NCBI Taxonomy" id="543629"/>
    <lineage>
        <taxon>Bacteria</taxon>
        <taxon>Bacillati</taxon>
        <taxon>Actinomycetota</taxon>
        <taxon>Actinomycetes</taxon>
        <taxon>Pseudonocardiales</taxon>
        <taxon>Pseudonocardiaceae</taxon>
        <taxon>Amycolatopsis</taxon>
    </lineage>
</organism>
<comment type="caution">
    <text evidence="3">The sequence shown here is derived from an EMBL/GenBank/DDBJ whole genome shotgun (WGS) entry which is preliminary data.</text>
</comment>
<feature type="compositionally biased region" description="Low complexity" evidence="1">
    <location>
        <begin position="46"/>
        <end position="83"/>
    </location>
</feature>
<feature type="region of interest" description="Disordered" evidence="1">
    <location>
        <begin position="1"/>
        <end position="131"/>
    </location>
</feature>
<keyword evidence="4" id="KW-1185">Reference proteome</keyword>
<dbReference type="Proteomes" id="UP001500689">
    <property type="component" value="Unassembled WGS sequence"/>
</dbReference>
<protein>
    <recommendedName>
        <fullName evidence="2">DUF8017 domain-containing protein</fullName>
    </recommendedName>
</protein>
<sequence length="376" mass="36776">MGFFRRRRNRDGGYQDNAALSGFGGYEPADGATFGPPGTAGRPSDGGVSAPSGRPAAAPGPATSVPGAFPGAPGPSAGASGPFPGAPSPSTRVPGSFAGGPDSPDPGGRAGAPVPAGPSGGGAAGPRRRGSRPVVVLVAVVVAGAGYGLSHLGNSSRDHSTPVSRGPETYQPDPRVVVPPVVAGWQSVASRDGSYAYDVPPSWTPSPQIVHGWDTTAGSAGINLATSAFVGKGSCPGSATATRGGAGVTSGDQHDAEAAARQAVTEVGVDAYTAEHSPAAKVAFGPVEQASISLSGKTAPGRLVVAEVTASGAAPCQPPRALVGAVAIAGGSGSVVLAVYADEGSATRDDLVRILRSYRGVPAADRSTTTPPPTVR</sequence>
<gene>
    <name evidence="3" type="ORF">GCM10022222_73640</name>
</gene>
<evidence type="ECO:0000259" key="2">
    <source>
        <dbReference type="Pfam" id="PF26056"/>
    </source>
</evidence>
<name>A0ABP6Y7P3_9PSEU</name>
<feature type="domain" description="DUF8017" evidence="2">
    <location>
        <begin position="178"/>
        <end position="361"/>
    </location>
</feature>
<evidence type="ECO:0000256" key="1">
    <source>
        <dbReference type="SAM" id="MobiDB-lite"/>
    </source>
</evidence>
<dbReference type="Pfam" id="PF26056">
    <property type="entry name" value="DUF8017"/>
    <property type="match status" value="1"/>
</dbReference>
<dbReference type="EMBL" id="BAAAZN010000022">
    <property type="protein sequence ID" value="GAA3578135.1"/>
    <property type="molecule type" value="Genomic_DNA"/>
</dbReference>
<feature type="region of interest" description="Disordered" evidence="1">
    <location>
        <begin position="149"/>
        <end position="175"/>
    </location>
</feature>
<evidence type="ECO:0000313" key="4">
    <source>
        <dbReference type="Proteomes" id="UP001500689"/>
    </source>
</evidence>
<proteinExistence type="predicted"/>
<reference evidence="4" key="1">
    <citation type="journal article" date="2019" name="Int. J. Syst. Evol. Microbiol.">
        <title>The Global Catalogue of Microorganisms (GCM) 10K type strain sequencing project: providing services to taxonomists for standard genome sequencing and annotation.</title>
        <authorList>
            <consortium name="The Broad Institute Genomics Platform"/>
            <consortium name="The Broad Institute Genome Sequencing Center for Infectious Disease"/>
            <person name="Wu L."/>
            <person name="Ma J."/>
        </authorList>
    </citation>
    <scope>NUCLEOTIDE SEQUENCE [LARGE SCALE GENOMIC DNA]</scope>
    <source>
        <strain evidence="4">JCM 16898</strain>
    </source>
</reference>
<dbReference type="InterPro" id="IPR058330">
    <property type="entry name" value="DUF8017"/>
</dbReference>
<evidence type="ECO:0000313" key="3">
    <source>
        <dbReference type="EMBL" id="GAA3578135.1"/>
    </source>
</evidence>